<evidence type="ECO:0000256" key="5">
    <source>
        <dbReference type="ARBA" id="ARBA00022946"/>
    </source>
</evidence>
<dbReference type="PANTHER" id="PTHR31727:SF6">
    <property type="entry name" value="OLEOYL-ACYL CARRIER PROTEIN THIOESTERASE 1, CHLOROPLASTIC"/>
    <property type="match status" value="1"/>
</dbReference>
<gene>
    <name evidence="10" type="ORF">SAMN02745111_01792</name>
</gene>
<keyword evidence="3" id="KW-0378">Hydrolase</keyword>
<keyword evidence="6" id="KW-0443">Lipid metabolism</keyword>
<dbReference type="InterPro" id="IPR002864">
    <property type="entry name" value="Acyl-ACP_thioesterase_NHD"/>
</dbReference>
<evidence type="ECO:0000256" key="6">
    <source>
        <dbReference type="ARBA" id="ARBA00023098"/>
    </source>
</evidence>
<evidence type="ECO:0000256" key="4">
    <source>
        <dbReference type="ARBA" id="ARBA00022832"/>
    </source>
</evidence>
<dbReference type="GO" id="GO:0000036">
    <property type="term" value="F:acyl carrier activity"/>
    <property type="evidence" value="ECO:0007669"/>
    <property type="project" value="TreeGrafter"/>
</dbReference>
<evidence type="ECO:0000256" key="2">
    <source>
        <dbReference type="ARBA" id="ARBA00022516"/>
    </source>
</evidence>
<evidence type="ECO:0000313" key="11">
    <source>
        <dbReference type="Proteomes" id="UP000190814"/>
    </source>
</evidence>
<dbReference type="SUPFAM" id="SSF54637">
    <property type="entry name" value="Thioesterase/thiol ester dehydrase-isomerase"/>
    <property type="match status" value="2"/>
</dbReference>
<dbReference type="OrthoDB" id="9801517at2"/>
<evidence type="ECO:0000259" key="8">
    <source>
        <dbReference type="Pfam" id="PF01643"/>
    </source>
</evidence>
<evidence type="ECO:0000313" key="10">
    <source>
        <dbReference type="EMBL" id="SKA69127.1"/>
    </source>
</evidence>
<proteinExistence type="inferred from homology"/>
<dbReference type="InterPro" id="IPR029069">
    <property type="entry name" value="HotDog_dom_sf"/>
</dbReference>
<dbReference type="Gene3D" id="3.10.129.10">
    <property type="entry name" value="Hotdog Thioesterase"/>
    <property type="match status" value="1"/>
</dbReference>
<reference evidence="10 11" key="1">
    <citation type="submission" date="2017-02" db="EMBL/GenBank/DDBJ databases">
        <authorList>
            <person name="Peterson S.W."/>
        </authorList>
    </citation>
    <scope>NUCLEOTIDE SEQUENCE [LARGE SCALE GENOMIC DNA]</scope>
    <source>
        <strain evidence="10 11">ATCC 35992</strain>
    </source>
</reference>
<keyword evidence="11" id="KW-1185">Reference proteome</keyword>
<evidence type="ECO:0000256" key="3">
    <source>
        <dbReference type="ARBA" id="ARBA00022801"/>
    </source>
</evidence>
<dbReference type="EMBL" id="FUXZ01000010">
    <property type="protein sequence ID" value="SKA69127.1"/>
    <property type="molecule type" value="Genomic_DNA"/>
</dbReference>
<evidence type="ECO:0000256" key="1">
    <source>
        <dbReference type="ARBA" id="ARBA00006500"/>
    </source>
</evidence>
<sequence length="235" mass="27295">MYKVDGRVTFSMSRGDGNMSIPSMMYFMQDSINLHVFDINKGADFLDSQKRLWAITGWNMKVFRRPKAGERITCGTYSSGVKGMLATRVFVVESEDGETLAAANSLWIYMDMETRKPTRIREEDITGFEMGEPLPYMDKPSHRIIMPDVPSKEMGEVPILRHFLDVNGHLNNISYVFLAMEYLPENFEIKELKCGFKKESYMGDKVYARMFENEGAYYVEFYDDEDDVRFQIKFA</sequence>
<evidence type="ECO:0000259" key="9">
    <source>
        <dbReference type="Pfam" id="PF20791"/>
    </source>
</evidence>
<dbReference type="STRING" id="39495.SAMN02745111_01792"/>
<organism evidence="10 11">
    <name type="scientific">Eubacterium uniforme</name>
    <dbReference type="NCBI Taxonomy" id="39495"/>
    <lineage>
        <taxon>Bacteria</taxon>
        <taxon>Bacillati</taxon>
        <taxon>Bacillota</taxon>
        <taxon>Clostridia</taxon>
        <taxon>Eubacteriales</taxon>
        <taxon>Eubacteriaceae</taxon>
        <taxon>Eubacterium</taxon>
    </lineage>
</organism>
<dbReference type="Pfam" id="PF01643">
    <property type="entry name" value="Acyl-ACP_TE"/>
    <property type="match status" value="1"/>
</dbReference>
<dbReference type="Pfam" id="PF20791">
    <property type="entry name" value="Acyl-ACP_TE_C"/>
    <property type="match status" value="1"/>
</dbReference>
<dbReference type="InterPro" id="IPR045023">
    <property type="entry name" value="FATA/B"/>
</dbReference>
<evidence type="ECO:0000256" key="7">
    <source>
        <dbReference type="ARBA" id="ARBA00023160"/>
    </source>
</evidence>
<dbReference type="AlphaFoldDB" id="A0A1T4VVZ6"/>
<feature type="domain" description="Acyl-ACP thioesterase-like C-terminal" evidence="9">
    <location>
        <begin position="163"/>
        <end position="207"/>
    </location>
</feature>
<dbReference type="PANTHER" id="PTHR31727">
    <property type="entry name" value="OLEOYL-ACYL CARRIER PROTEIN THIOESTERASE 1, CHLOROPLASTIC"/>
    <property type="match status" value="1"/>
</dbReference>
<dbReference type="RefSeq" id="WP_078766641.1">
    <property type="nucleotide sequence ID" value="NZ_FUXZ01000010.1"/>
</dbReference>
<dbReference type="Proteomes" id="UP000190814">
    <property type="component" value="Unassembled WGS sequence"/>
</dbReference>
<comment type="similarity">
    <text evidence="1">Belongs to the acyl-ACP thioesterase family.</text>
</comment>
<keyword evidence="5" id="KW-0809">Transit peptide</keyword>
<name>A0A1T4VVZ6_9FIRM</name>
<feature type="domain" description="Acyl-ACP thioesterase N-terminal hotdog" evidence="8">
    <location>
        <begin position="7"/>
        <end position="123"/>
    </location>
</feature>
<accession>A0A1T4VVZ6</accession>
<dbReference type="GO" id="GO:0016297">
    <property type="term" value="F:fatty acyl-[ACP] hydrolase activity"/>
    <property type="evidence" value="ECO:0007669"/>
    <property type="project" value="InterPro"/>
</dbReference>
<keyword evidence="2" id="KW-0444">Lipid biosynthesis</keyword>
<protein>
    <submittedName>
        <fullName evidence="10">Acyl-ACP thioesterase</fullName>
    </submittedName>
</protein>
<keyword evidence="4" id="KW-0276">Fatty acid metabolism</keyword>
<dbReference type="InterPro" id="IPR049427">
    <property type="entry name" value="Acyl-ACP_TE_C"/>
</dbReference>
<keyword evidence="7" id="KW-0275">Fatty acid biosynthesis</keyword>